<comment type="subcellular location">
    <subcellularLocation>
        <location evidence="1">Nucleus</location>
    </subcellularLocation>
</comment>
<evidence type="ECO:0000256" key="6">
    <source>
        <dbReference type="ARBA" id="ARBA00023242"/>
    </source>
</evidence>
<organism evidence="9 10">
    <name type="scientific">Fusarium mangiferae</name>
    <name type="common">Mango malformation disease fungus</name>
    <dbReference type="NCBI Taxonomy" id="192010"/>
    <lineage>
        <taxon>Eukaryota</taxon>
        <taxon>Fungi</taxon>
        <taxon>Dikarya</taxon>
        <taxon>Ascomycota</taxon>
        <taxon>Pezizomycotina</taxon>
        <taxon>Sordariomycetes</taxon>
        <taxon>Hypocreomycetidae</taxon>
        <taxon>Hypocreales</taxon>
        <taxon>Nectriaceae</taxon>
        <taxon>Fusarium</taxon>
        <taxon>Fusarium fujikuroi species complex</taxon>
    </lineage>
</organism>
<dbReference type="GO" id="GO:0003677">
    <property type="term" value="F:DNA binding"/>
    <property type="evidence" value="ECO:0007669"/>
    <property type="project" value="UniProtKB-KW"/>
</dbReference>
<dbReference type="GO" id="GO:0006351">
    <property type="term" value="P:DNA-templated transcription"/>
    <property type="evidence" value="ECO:0007669"/>
    <property type="project" value="InterPro"/>
</dbReference>
<evidence type="ECO:0000256" key="5">
    <source>
        <dbReference type="ARBA" id="ARBA00023163"/>
    </source>
</evidence>
<evidence type="ECO:0000256" key="7">
    <source>
        <dbReference type="SAM" id="Coils"/>
    </source>
</evidence>
<dbReference type="GO" id="GO:0008270">
    <property type="term" value="F:zinc ion binding"/>
    <property type="evidence" value="ECO:0007669"/>
    <property type="project" value="InterPro"/>
</dbReference>
<keyword evidence="6" id="KW-0539">Nucleus</keyword>
<dbReference type="Proteomes" id="UP000184255">
    <property type="component" value="Unassembled WGS sequence"/>
</dbReference>
<gene>
    <name evidence="9" type="ORF">FMAN_05412</name>
</gene>
<keyword evidence="4" id="KW-0238">DNA-binding</keyword>
<keyword evidence="3" id="KW-0805">Transcription regulation</keyword>
<dbReference type="PANTHER" id="PTHR46910:SF37">
    <property type="entry name" value="ZN(II)2CYS6 TRANSCRIPTION FACTOR (EUROFUNG)"/>
    <property type="match status" value="1"/>
</dbReference>
<feature type="domain" description="Zn(2)-C6 fungal-type" evidence="8">
    <location>
        <begin position="6"/>
        <end position="36"/>
    </location>
</feature>
<dbReference type="SUPFAM" id="SSF57701">
    <property type="entry name" value="Zn2/Cys6 DNA-binding domain"/>
    <property type="match status" value="1"/>
</dbReference>
<dbReference type="Pfam" id="PF04082">
    <property type="entry name" value="Fungal_trans"/>
    <property type="match status" value="1"/>
</dbReference>
<evidence type="ECO:0000313" key="9">
    <source>
        <dbReference type="EMBL" id="CVK87686.1"/>
    </source>
</evidence>
<dbReference type="VEuPathDB" id="FungiDB:FMAN_05412"/>
<keyword evidence="10" id="KW-1185">Reference proteome</keyword>
<feature type="coiled-coil region" evidence="7">
    <location>
        <begin position="46"/>
        <end position="73"/>
    </location>
</feature>
<dbReference type="RefSeq" id="XP_041678846.1">
    <property type="nucleotide sequence ID" value="XM_041827932.1"/>
</dbReference>
<dbReference type="InterPro" id="IPR050987">
    <property type="entry name" value="AtrR-like"/>
</dbReference>
<comment type="caution">
    <text evidence="9">The sequence shown here is derived from an EMBL/GenBank/DDBJ whole genome shotgun (WGS) entry which is preliminary data.</text>
</comment>
<keyword evidence="2" id="KW-0479">Metal-binding</keyword>
<evidence type="ECO:0000256" key="4">
    <source>
        <dbReference type="ARBA" id="ARBA00023125"/>
    </source>
</evidence>
<evidence type="ECO:0000256" key="1">
    <source>
        <dbReference type="ARBA" id="ARBA00004123"/>
    </source>
</evidence>
<name>A0A1L7SYU3_FUSMA</name>
<dbReference type="SMART" id="SM00906">
    <property type="entry name" value="Fungal_trans"/>
    <property type="match status" value="1"/>
</dbReference>
<dbReference type="PANTHER" id="PTHR46910">
    <property type="entry name" value="TRANSCRIPTION FACTOR PDR1"/>
    <property type="match status" value="1"/>
</dbReference>
<dbReference type="InterPro" id="IPR007219">
    <property type="entry name" value="XnlR_reg_dom"/>
</dbReference>
<evidence type="ECO:0000259" key="8">
    <source>
        <dbReference type="PROSITE" id="PS50048"/>
    </source>
</evidence>
<dbReference type="InterPro" id="IPR001138">
    <property type="entry name" value="Zn2Cys6_DnaBD"/>
</dbReference>
<keyword evidence="5" id="KW-0804">Transcription</keyword>
<keyword evidence="7" id="KW-0175">Coiled coil</keyword>
<dbReference type="PROSITE" id="PS50048">
    <property type="entry name" value="ZN2_CY6_FUNGAL_2"/>
    <property type="match status" value="1"/>
</dbReference>
<dbReference type="Gene3D" id="4.10.240.10">
    <property type="entry name" value="Zn(2)-C6 fungal-type DNA-binding domain"/>
    <property type="match status" value="1"/>
</dbReference>
<evidence type="ECO:0000313" key="10">
    <source>
        <dbReference type="Proteomes" id="UP000184255"/>
    </source>
</evidence>
<dbReference type="GO" id="GO:0000981">
    <property type="term" value="F:DNA-binding transcription factor activity, RNA polymerase II-specific"/>
    <property type="evidence" value="ECO:0007669"/>
    <property type="project" value="InterPro"/>
</dbReference>
<dbReference type="AlphaFoldDB" id="A0A1L7SYU3"/>
<sequence length="611" mass="69169">MPPRRACAGCFKRKIQCIRSDPERQCERCAKLHLDCASNREPHSRKDVLANQVAKLESRVAELEASLVQMRSEISTTPAAISLSTLRGNSEDTTGCISPYLQQNFTGAASVSLWTCIGQHWYFKGIPINSAQGREWLSSKIGQSVTLDGFHLFGSQKHHFSSASPPFTFPEKRTIEAFLTSYFTSPWRLLYPVIDAALVEDTLEAAYAGSKSAQVCLLAFIALCSRLKGSRVQLDDSDVYIRASHSYLPDILGQSTVESLQTVIMLQIYHLLSGQWGAAAELHPYACRAIHDLKGHILHPSRSDSAVDRRHRHIRNLFWLCYILDKDIALRYGRPPSLTREYYDLTLPDDWARVYHAPAGTTQGGMFFQDDSVCFSQDLCLAQIKERICQFLCSLDNSKLSDGLILSQVRQLDVDLERWRSSIPTDYRPKWSLSSEQPLVHPQMSFAQRVRCCHLQLEYNYLTTVIHTTVRRCGAVYAVEDNLPEDLHNVYHSSSDISLDASRTTLQIFKLHIDILQEDMFAHIAIYPPVAAMTLFMNILLHPSDQRIRNDLELLAGCATLFQDMAMEDLTSDDMDCIQELNRFISELVRLGNSAIWKAKRQLRSMTGIPS</sequence>
<dbReference type="CDD" id="cd00067">
    <property type="entry name" value="GAL4"/>
    <property type="match status" value="1"/>
</dbReference>
<proteinExistence type="predicted"/>
<evidence type="ECO:0000256" key="3">
    <source>
        <dbReference type="ARBA" id="ARBA00023015"/>
    </source>
</evidence>
<dbReference type="CDD" id="cd12148">
    <property type="entry name" value="fungal_TF_MHR"/>
    <property type="match status" value="1"/>
</dbReference>
<evidence type="ECO:0000256" key="2">
    <source>
        <dbReference type="ARBA" id="ARBA00022723"/>
    </source>
</evidence>
<accession>A0A1L7SYU3</accession>
<dbReference type="InterPro" id="IPR036864">
    <property type="entry name" value="Zn2-C6_fun-type_DNA-bd_sf"/>
</dbReference>
<protein>
    <recommendedName>
        <fullName evidence="8">Zn(2)-C6 fungal-type domain-containing protein</fullName>
    </recommendedName>
</protein>
<dbReference type="GO" id="GO:0005634">
    <property type="term" value="C:nucleus"/>
    <property type="evidence" value="ECO:0007669"/>
    <property type="project" value="UniProtKB-SubCell"/>
</dbReference>
<dbReference type="GeneID" id="65084678"/>
<reference evidence="10" key="1">
    <citation type="journal article" date="2016" name="Genome Biol. Evol.">
        <title>Comparative 'omics' of the Fusarium fujikuroi species complex highlights differences in genetic potential and metabolite synthesis.</title>
        <authorList>
            <person name="Niehaus E.-M."/>
            <person name="Muensterkoetter M."/>
            <person name="Proctor R.H."/>
            <person name="Brown D.W."/>
            <person name="Sharon A."/>
            <person name="Idan Y."/>
            <person name="Oren-Young L."/>
            <person name="Sieber C.M."/>
            <person name="Novak O."/>
            <person name="Pencik A."/>
            <person name="Tarkowska D."/>
            <person name="Hromadova K."/>
            <person name="Freeman S."/>
            <person name="Maymon M."/>
            <person name="Elazar M."/>
            <person name="Youssef S.A."/>
            <person name="El-Shabrawy E.S.M."/>
            <person name="Shalaby A.B.A."/>
            <person name="Houterman P."/>
            <person name="Brock N.L."/>
            <person name="Burkhardt I."/>
            <person name="Tsavkelova E.A."/>
            <person name="Dickschat J.S."/>
            <person name="Galuszka P."/>
            <person name="Gueldener U."/>
            <person name="Tudzynski B."/>
        </authorList>
    </citation>
    <scope>NUCLEOTIDE SEQUENCE [LARGE SCALE GENOMIC DNA]</scope>
    <source>
        <strain evidence="10">MRC7560</strain>
    </source>
</reference>
<dbReference type="EMBL" id="FCQH01000002">
    <property type="protein sequence ID" value="CVK87686.1"/>
    <property type="molecule type" value="Genomic_DNA"/>
</dbReference>